<dbReference type="InterPro" id="IPR050638">
    <property type="entry name" value="AA-Vitamin_Transporters"/>
</dbReference>
<evidence type="ECO:0000313" key="9">
    <source>
        <dbReference type="Proteomes" id="UP000829401"/>
    </source>
</evidence>
<accession>T0CND0</accession>
<keyword evidence="3" id="KW-1003">Cell membrane</keyword>
<name>T0CND0_ALIAG</name>
<evidence type="ECO:0000256" key="2">
    <source>
        <dbReference type="ARBA" id="ARBA00007362"/>
    </source>
</evidence>
<evidence type="ECO:0000256" key="1">
    <source>
        <dbReference type="ARBA" id="ARBA00004651"/>
    </source>
</evidence>
<dbReference type="InterPro" id="IPR037185">
    <property type="entry name" value="EmrE-like"/>
</dbReference>
<dbReference type="eggNOG" id="COG0697">
    <property type="taxonomic scope" value="Bacteria"/>
</dbReference>
<dbReference type="PANTHER" id="PTHR32322:SF18">
    <property type="entry name" value="S-ADENOSYLMETHIONINE_S-ADENOSYLHOMOCYSTEINE TRANSPORTER"/>
    <property type="match status" value="1"/>
</dbReference>
<evidence type="ECO:0000256" key="5">
    <source>
        <dbReference type="ARBA" id="ARBA00022989"/>
    </source>
</evidence>
<keyword evidence="9" id="KW-1185">Reference proteome</keyword>
<comment type="subcellular location">
    <subcellularLocation>
        <location evidence="1">Cell membrane</location>
        <topology evidence="1">Multi-pass membrane protein</topology>
    </subcellularLocation>
</comment>
<dbReference type="GO" id="GO:0005886">
    <property type="term" value="C:plasma membrane"/>
    <property type="evidence" value="ECO:0007669"/>
    <property type="project" value="UniProtKB-SubCell"/>
</dbReference>
<dbReference type="PANTHER" id="PTHR32322">
    <property type="entry name" value="INNER MEMBRANE TRANSPORTER"/>
    <property type="match status" value="1"/>
</dbReference>
<keyword evidence="6" id="KW-0472">Membrane</keyword>
<protein>
    <submittedName>
        <fullName evidence="8">DMT family transporter</fullName>
    </submittedName>
</protein>
<accession>A0A9E7CRE2</accession>
<dbReference type="EMBL" id="CP080467">
    <property type="protein sequence ID" value="UNO49734.1"/>
    <property type="molecule type" value="Genomic_DNA"/>
</dbReference>
<evidence type="ECO:0000256" key="6">
    <source>
        <dbReference type="ARBA" id="ARBA00023136"/>
    </source>
</evidence>
<evidence type="ECO:0000313" key="8">
    <source>
        <dbReference type="EMBL" id="UNO49734.1"/>
    </source>
</evidence>
<dbReference type="STRING" id="1356854.N007_17745"/>
<dbReference type="SUPFAM" id="SSF103481">
    <property type="entry name" value="Multidrug resistance efflux transporter EmrE"/>
    <property type="match status" value="2"/>
</dbReference>
<dbReference type="Proteomes" id="UP000829401">
    <property type="component" value="Chromosome"/>
</dbReference>
<dbReference type="KEGG" id="aaco:K1I37_04150"/>
<proteinExistence type="inferred from homology"/>
<sequence length="300" mass="33153">MALYMLMMLIAGSCYGFVSPILRLGYAHGFSASVMTNIQYVLAFAVLWIIALVTPRGAKISGRQWLLILFVGLCNASVSYCYYRALTVLPASFGIILLFQFAWMTVVLDIIIKRQWPNAAKWTGLVIILVGTVLAVGMKGGEWQHIPLWAVGLGLLSALSYALNLYMSEYNDPAVSPQLRSALVVTVAMLLIFIVFPPGSTIHAMLHQPSVYYWGGWVALLSQVLPTVLMLIAIPRIGGRMAGVLGTIELPTAVIGAWVINQESITWLRWLGVLLILFGILVSEVIRTRPKLQHRERRPA</sequence>
<feature type="domain" description="EamA" evidence="7">
    <location>
        <begin position="4"/>
        <end position="136"/>
    </location>
</feature>
<evidence type="ECO:0000259" key="7">
    <source>
        <dbReference type="Pfam" id="PF00892"/>
    </source>
</evidence>
<keyword evidence="5" id="KW-1133">Transmembrane helix</keyword>
<gene>
    <name evidence="8" type="ORF">K1I37_04150</name>
</gene>
<organism evidence="8 9">
    <name type="scientific">Alicyclobacillus acidoterrestris (strain ATCC 49025 / DSM 3922 / CIP 106132 / NCIMB 13137 / GD3B)</name>
    <dbReference type="NCBI Taxonomy" id="1356854"/>
    <lineage>
        <taxon>Bacteria</taxon>
        <taxon>Bacillati</taxon>
        <taxon>Bacillota</taxon>
        <taxon>Bacilli</taxon>
        <taxon>Bacillales</taxon>
        <taxon>Alicyclobacillaceae</taxon>
        <taxon>Alicyclobacillus</taxon>
    </lineage>
</organism>
<dbReference type="OrthoDB" id="3180815at2"/>
<dbReference type="AlphaFoldDB" id="T0CND0"/>
<evidence type="ECO:0000256" key="3">
    <source>
        <dbReference type="ARBA" id="ARBA00022475"/>
    </source>
</evidence>
<dbReference type="Pfam" id="PF00892">
    <property type="entry name" value="EamA"/>
    <property type="match status" value="2"/>
</dbReference>
<dbReference type="InterPro" id="IPR000620">
    <property type="entry name" value="EamA_dom"/>
</dbReference>
<dbReference type="RefSeq" id="WP_021298687.1">
    <property type="nucleotide sequence ID" value="NZ_AURB01000201.1"/>
</dbReference>
<evidence type="ECO:0000256" key="4">
    <source>
        <dbReference type="ARBA" id="ARBA00022692"/>
    </source>
</evidence>
<comment type="similarity">
    <text evidence="2">Belongs to the EamA transporter family.</text>
</comment>
<reference evidence="9" key="1">
    <citation type="journal article" date="2022" name="G3 (Bethesda)">
        <title>Unveiling the complete genome sequence of Alicyclobacillus acidoterrestris DSM 3922T, a taint-producing strain.</title>
        <authorList>
            <person name="Leonardo I.C."/>
            <person name="Barreto Crespo M.T."/>
            <person name="Gaspar F.B."/>
        </authorList>
    </citation>
    <scope>NUCLEOTIDE SEQUENCE [LARGE SCALE GENOMIC DNA]</scope>
    <source>
        <strain evidence="9">DSM 3922</strain>
    </source>
</reference>
<keyword evidence="4" id="KW-0812">Transmembrane</keyword>
<feature type="domain" description="EamA" evidence="7">
    <location>
        <begin position="149"/>
        <end position="282"/>
    </location>
</feature>